<evidence type="ECO:0008006" key="5">
    <source>
        <dbReference type="Google" id="ProtNLM"/>
    </source>
</evidence>
<evidence type="ECO:0000313" key="1">
    <source>
        <dbReference type="EMBL" id="KAA9013473.1"/>
    </source>
</evidence>
<organism evidence="2 3">
    <name type="scientific">Sphingobium limneticum</name>
    <dbReference type="NCBI Taxonomy" id="1007511"/>
    <lineage>
        <taxon>Bacteria</taxon>
        <taxon>Pseudomonadati</taxon>
        <taxon>Pseudomonadota</taxon>
        <taxon>Alphaproteobacteria</taxon>
        <taxon>Sphingomonadales</taxon>
        <taxon>Sphingomonadaceae</taxon>
        <taxon>Sphingobium</taxon>
    </lineage>
</organism>
<comment type="caution">
    <text evidence="2">The sequence shown here is derived from an EMBL/GenBank/DDBJ whole genome shotgun (WGS) entry which is preliminary data.</text>
</comment>
<name>A0A5J5HWK0_9SPHN</name>
<dbReference type="Proteomes" id="UP000326364">
    <property type="component" value="Unassembled WGS sequence"/>
</dbReference>
<dbReference type="SUPFAM" id="SSF51197">
    <property type="entry name" value="Clavaminate synthase-like"/>
    <property type="match status" value="1"/>
</dbReference>
<evidence type="ECO:0000313" key="2">
    <source>
        <dbReference type="EMBL" id="KAA9026535.1"/>
    </source>
</evidence>
<accession>A0A5J5HWK0</accession>
<dbReference type="EMBL" id="VYQA01000016">
    <property type="protein sequence ID" value="KAA9026535.1"/>
    <property type="molecule type" value="Genomic_DNA"/>
</dbReference>
<proteinExistence type="predicted"/>
<reference evidence="3 4" key="1">
    <citation type="submission" date="2019-09" db="EMBL/GenBank/DDBJ databases">
        <authorList>
            <person name="Feng G."/>
        </authorList>
    </citation>
    <scope>NUCLEOTIDE SEQUENCE [LARGE SCALE GENOMIC DNA]</scope>
    <source>
        <strain evidence="2 3">KACC 19283</strain>
        <strain evidence="1 4">KACC 19284</strain>
    </source>
</reference>
<dbReference type="Proteomes" id="UP000325933">
    <property type="component" value="Unassembled WGS sequence"/>
</dbReference>
<dbReference type="AlphaFoldDB" id="A0A5J5HWK0"/>
<dbReference type="EMBL" id="VYQB01000016">
    <property type="protein sequence ID" value="KAA9013473.1"/>
    <property type="molecule type" value="Genomic_DNA"/>
</dbReference>
<protein>
    <recommendedName>
        <fullName evidence="5">Phytanoyl-CoA dioxygenase family protein</fullName>
    </recommendedName>
</protein>
<evidence type="ECO:0000313" key="4">
    <source>
        <dbReference type="Proteomes" id="UP000326364"/>
    </source>
</evidence>
<dbReference type="Gene3D" id="2.60.120.620">
    <property type="entry name" value="q2cbj1_9rhob like domain"/>
    <property type="match status" value="1"/>
</dbReference>
<keyword evidence="4" id="KW-1185">Reference proteome</keyword>
<evidence type="ECO:0000313" key="3">
    <source>
        <dbReference type="Proteomes" id="UP000325933"/>
    </source>
</evidence>
<gene>
    <name evidence="2" type="ORF">F4U95_18345</name>
    <name evidence="1" type="ORF">F4U96_18220</name>
</gene>
<sequence length="244" mass="27057">MPGSDAMLAAGRMVGDAFSVEARQQSADGAALTIAPPASVASRPEIFAWGLHERLLDIVEAYLGVPVGYDGVNLIYTVSGGREAGPRCWHRDWEDRRTIKIGIYCNDVVAGGGPFQLIRRRDPTQGGPHGYHYSLADDNMLTEKLGADYHQDIVSCEGPAGTVFFCETALHFHRGEPAVHADRQALFHSYFARRPRHPFLCERSGLSRKQISHLAGPLSLRQRASACWRRDLPWFVRLIPPARI</sequence>